<dbReference type="Proteomes" id="UP000659388">
    <property type="component" value="Unassembled WGS sequence"/>
</dbReference>
<evidence type="ECO:0008006" key="3">
    <source>
        <dbReference type="Google" id="ProtNLM"/>
    </source>
</evidence>
<accession>A0A937F887</accession>
<dbReference type="RefSeq" id="WP_202244738.1">
    <property type="nucleotide sequence ID" value="NZ_JAESIY010000006.1"/>
</dbReference>
<evidence type="ECO:0000313" key="1">
    <source>
        <dbReference type="EMBL" id="MBL3656941.1"/>
    </source>
</evidence>
<dbReference type="EMBL" id="JAESIY010000006">
    <property type="protein sequence ID" value="MBL3656941.1"/>
    <property type="molecule type" value="Genomic_DNA"/>
</dbReference>
<keyword evidence="2" id="KW-1185">Reference proteome</keyword>
<dbReference type="AlphaFoldDB" id="A0A937F887"/>
<gene>
    <name evidence="1" type="ORF">JL102_12415</name>
</gene>
<evidence type="ECO:0000313" key="2">
    <source>
        <dbReference type="Proteomes" id="UP000659388"/>
    </source>
</evidence>
<name>A0A937F887_9BACT</name>
<organism evidence="1 2">
    <name type="scientific">Fulvivirga sediminis</name>
    <dbReference type="NCBI Taxonomy" id="2803949"/>
    <lineage>
        <taxon>Bacteria</taxon>
        <taxon>Pseudomonadati</taxon>
        <taxon>Bacteroidota</taxon>
        <taxon>Cytophagia</taxon>
        <taxon>Cytophagales</taxon>
        <taxon>Fulvivirgaceae</taxon>
        <taxon>Fulvivirga</taxon>
    </lineage>
</organism>
<proteinExistence type="predicted"/>
<reference evidence="1" key="1">
    <citation type="submission" date="2021-01" db="EMBL/GenBank/DDBJ databases">
        <title>Fulvivirga kasyanovii gen. nov., sp nov., a novel member of the phylum Bacteroidetes isolated from seawater in a mussel farm.</title>
        <authorList>
            <person name="Zhao L.-H."/>
            <person name="Wang Z.-J."/>
        </authorList>
    </citation>
    <scope>NUCLEOTIDE SEQUENCE</scope>
    <source>
        <strain evidence="1">2943</strain>
    </source>
</reference>
<protein>
    <recommendedName>
        <fullName evidence="3">CHRD domain-containing protein</fullName>
    </recommendedName>
</protein>
<sequence>MRINSLTLTIFIIATTIILSSCEQERLEPITTAAKGGGTVQSYYAYEIDSVVGQGTNIYGRVVFWKDQGGNTLIQLALYNTDDNYYPVSILSGSKGENTEEILSLYDVDGNSGEFYQSKFYVISDLNYFHNILLMNVHVNVYLTGDKNTIVASGNIGVNNDPVGSK</sequence>
<dbReference type="PROSITE" id="PS51257">
    <property type="entry name" value="PROKAR_LIPOPROTEIN"/>
    <property type="match status" value="1"/>
</dbReference>
<comment type="caution">
    <text evidence="1">The sequence shown here is derived from an EMBL/GenBank/DDBJ whole genome shotgun (WGS) entry which is preliminary data.</text>
</comment>